<proteinExistence type="predicted"/>
<comment type="caution">
    <text evidence="2">The sequence shown here is derived from an EMBL/GenBank/DDBJ whole genome shotgun (WGS) entry which is preliminary data.</text>
</comment>
<evidence type="ECO:0000256" key="1">
    <source>
        <dbReference type="SAM" id="MobiDB-lite"/>
    </source>
</evidence>
<feature type="region of interest" description="Disordered" evidence="1">
    <location>
        <begin position="520"/>
        <end position="545"/>
    </location>
</feature>
<reference evidence="2" key="2">
    <citation type="submission" date="2021-08" db="EMBL/GenBank/DDBJ databases">
        <authorList>
            <person name="Eriksson T."/>
        </authorList>
    </citation>
    <scope>NUCLEOTIDE SEQUENCE</scope>
    <source>
        <strain evidence="2">Stoneville</strain>
        <tissue evidence="2">Whole head</tissue>
    </source>
</reference>
<organism evidence="2 3">
    <name type="scientific">Tenebrio molitor</name>
    <name type="common">Yellow mealworm beetle</name>
    <dbReference type="NCBI Taxonomy" id="7067"/>
    <lineage>
        <taxon>Eukaryota</taxon>
        <taxon>Metazoa</taxon>
        <taxon>Ecdysozoa</taxon>
        <taxon>Arthropoda</taxon>
        <taxon>Hexapoda</taxon>
        <taxon>Insecta</taxon>
        <taxon>Pterygota</taxon>
        <taxon>Neoptera</taxon>
        <taxon>Endopterygota</taxon>
        <taxon>Coleoptera</taxon>
        <taxon>Polyphaga</taxon>
        <taxon>Cucujiformia</taxon>
        <taxon>Tenebrionidae</taxon>
        <taxon>Tenebrio</taxon>
    </lineage>
</organism>
<gene>
    <name evidence="2" type="ORF">GEV33_011412</name>
</gene>
<accession>A0A8J6HAV2</accession>
<dbReference type="AlphaFoldDB" id="A0A8J6HAV2"/>
<reference evidence="2" key="1">
    <citation type="journal article" date="2020" name="J Insects Food Feed">
        <title>The yellow mealworm (Tenebrio molitor) genome: a resource for the emerging insects as food and feed industry.</title>
        <authorList>
            <person name="Eriksson T."/>
            <person name="Andere A."/>
            <person name="Kelstrup H."/>
            <person name="Emery V."/>
            <person name="Picard C."/>
        </authorList>
    </citation>
    <scope>NUCLEOTIDE SEQUENCE</scope>
    <source>
        <strain evidence="2">Stoneville</strain>
        <tissue evidence="2">Whole head</tissue>
    </source>
</reference>
<sequence>MRRAVVPGVSGGEPKFAVYGEVSVWDFLHGGGPQLAMARVIGGRDGVSFGEVRAARRSNTREPDLESLRCILEPQTRTVLRSPLSTTGVFVHLEENLMDEVPKTSGPRGSLRAPVTQLPHPRRGTVSSRILVFVSLLKYCLVVFLVGDFTGSGTSEFLVIGTVSAREKTSDADGGWMECEAGLDTRNSHLNQFGYEKNTDARRILDATRHYVIKYFGVQLEWRRHRGGSYPGLFSWEYETRFARGERCVFGRRVVKIEDPVDGSVVVDVVRGRSGAKEGESWSSRTEGREWLNALMRIWFLALALDLRAFHATKKNFHRDVVPSREITRGNERTIIDVEGERKARRRLSSRAQRPGASPQTATIAWTFKDIKNTMQTIDFTTFGHRSTFARNRFYKNFAPLNFYHLGEVVCYDLNFANGLSDPDFRYRPRQFGERRGKYIKVEQTPCVGFSTVSRLVQVRGYDRSVLCSRCWRTRGGGPNRLGNHPRGIPTETSRRIKASFTRVIDPTLQRIHFTTLLGRRHPQGSDQRTGPHTGLSPAEEPEPRSDSYLARSFSVFLLRSAILAHFFYVYLRYETWSDLARDDALAGSRKFFY</sequence>
<dbReference type="EMBL" id="JABDTM020026844">
    <property type="protein sequence ID" value="KAH0811379.1"/>
    <property type="molecule type" value="Genomic_DNA"/>
</dbReference>
<evidence type="ECO:0000313" key="3">
    <source>
        <dbReference type="Proteomes" id="UP000719412"/>
    </source>
</evidence>
<evidence type="ECO:0000313" key="2">
    <source>
        <dbReference type="EMBL" id="KAH0811379.1"/>
    </source>
</evidence>
<dbReference type="Proteomes" id="UP000719412">
    <property type="component" value="Unassembled WGS sequence"/>
</dbReference>
<name>A0A8J6HAV2_TENMO</name>
<keyword evidence="3" id="KW-1185">Reference proteome</keyword>
<protein>
    <submittedName>
        <fullName evidence="2">Uncharacterized protein</fullName>
    </submittedName>
</protein>